<dbReference type="EMBL" id="JAKEIP010000005">
    <property type="protein sequence ID" value="MCF1592372.1"/>
    <property type="molecule type" value="Genomic_DNA"/>
</dbReference>
<dbReference type="Pfam" id="PF05908">
    <property type="entry name" value="Gamma_PGA_hydro"/>
    <property type="match status" value="1"/>
</dbReference>
<evidence type="ECO:0000313" key="1">
    <source>
        <dbReference type="EMBL" id="MCF1592372.1"/>
    </source>
</evidence>
<accession>A0A9X1PRV4</accession>
<name>A0A9X1PRV4_STRM4</name>
<comment type="caution">
    <text evidence="1">The sequence shown here is derived from an EMBL/GenBank/DDBJ whole genome shotgun (WGS) entry which is preliminary data.</text>
</comment>
<evidence type="ECO:0000313" key="2">
    <source>
        <dbReference type="Proteomes" id="UP001139384"/>
    </source>
</evidence>
<gene>
    <name evidence="1" type="ORF">L0P92_02150</name>
</gene>
<dbReference type="InterPro" id="IPR038128">
    <property type="entry name" value="Gamma_PGA_hydro_sf"/>
</dbReference>
<dbReference type="AlphaFoldDB" id="A0A9X1PRV4"/>
<keyword evidence="2" id="KW-1185">Reference proteome</keyword>
<dbReference type="Gene3D" id="3.40.630.100">
    <property type="entry name" value="Poly-gamma-glutamate hydrolase, zinc-binding motif"/>
    <property type="match status" value="1"/>
</dbReference>
<dbReference type="Proteomes" id="UP001139384">
    <property type="component" value="Unassembled WGS sequence"/>
</dbReference>
<reference evidence="1" key="1">
    <citation type="submission" date="2022-01" db="EMBL/GenBank/DDBJ databases">
        <title>Draft Genome Sequences of Seven Type Strains of the Genus Streptomyces.</title>
        <authorList>
            <person name="Aziz S."/>
            <person name="Coretto E."/>
            <person name="Chronakova A."/>
            <person name="Sproer C."/>
            <person name="Huber K."/>
            <person name="Nouioui I."/>
            <person name="Gross H."/>
        </authorList>
    </citation>
    <scope>NUCLEOTIDE SEQUENCE</scope>
    <source>
        <strain evidence="1">DSM 103493</strain>
    </source>
</reference>
<organism evidence="1 2">
    <name type="scientific">Streptomyces muensis</name>
    <dbReference type="NCBI Taxonomy" id="1077944"/>
    <lineage>
        <taxon>Bacteria</taxon>
        <taxon>Bacillati</taxon>
        <taxon>Actinomycetota</taxon>
        <taxon>Actinomycetes</taxon>
        <taxon>Kitasatosporales</taxon>
        <taxon>Streptomycetaceae</taxon>
        <taxon>Streptomyces</taxon>
    </lineage>
</organism>
<protein>
    <submittedName>
        <fullName evidence="1">Poly-gamma-glutamate hydrolase family protein</fullName>
    </submittedName>
</protein>
<sequence length="208" mass="21785">MPYTSYTDLAREHLEGLDYQRNWRRSPVSTLLHLAIHGGGIEQGTGELAEAAAGGIHDLYVFDGMKASGNAELHITSTAFDEPNALALARAATHTVSWHGCAGTAPLTNLGGLDYPLRDRVGLALSQAGFVVQLASPELDGGAPENICNQNTRNAGVQLEISTAQRAAFFVGGDLSRGNRGNRTAAFQAYVGAVQTALAEALVAVGRG</sequence>
<proteinExistence type="predicted"/>
<dbReference type="GO" id="GO:0016787">
    <property type="term" value="F:hydrolase activity"/>
    <property type="evidence" value="ECO:0007669"/>
    <property type="project" value="UniProtKB-KW"/>
</dbReference>
<dbReference type="RefSeq" id="WP_234760683.1">
    <property type="nucleotide sequence ID" value="NZ_JAKEIP010000005.1"/>
</dbReference>
<keyword evidence="1" id="KW-0378">Hydrolase</keyword>
<dbReference type="InterPro" id="IPR008585">
    <property type="entry name" value="Gamma_PGA_hydro"/>
</dbReference>